<accession>A0ABR9KVU1</accession>
<organism evidence="1 2">
    <name type="scientific">Nonomuraea africana</name>
    <dbReference type="NCBI Taxonomy" id="46171"/>
    <lineage>
        <taxon>Bacteria</taxon>
        <taxon>Bacillati</taxon>
        <taxon>Actinomycetota</taxon>
        <taxon>Actinomycetes</taxon>
        <taxon>Streptosporangiales</taxon>
        <taxon>Streptosporangiaceae</taxon>
        <taxon>Nonomuraea</taxon>
    </lineage>
</organism>
<evidence type="ECO:0000313" key="1">
    <source>
        <dbReference type="EMBL" id="MBE1566137.1"/>
    </source>
</evidence>
<reference evidence="1 2" key="1">
    <citation type="submission" date="2020-10" db="EMBL/GenBank/DDBJ databases">
        <title>Sequencing the genomes of 1000 actinobacteria strains.</title>
        <authorList>
            <person name="Klenk H.-P."/>
        </authorList>
    </citation>
    <scope>NUCLEOTIDE SEQUENCE [LARGE SCALE GENOMIC DNA]</scope>
    <source>
        <strain evidence="1 2">DSM 43748</strain>
    </source>
</reference>
<proteinExistence type="predicted"/>
<keyword evidence="2" id="KW-1185">Reference proteome</keyword>
<name>A0ABR9KVU1_9ACTN</name>
<evidence type="ECO:0000313" key="2">
    <source>
        <dbReference type="Proteomes" id="UP000661607"/>
    </source>
</evidence>
<protein>
    <submittedName>
        <fullName evidence="1">Uncharacterized protein</fullName>
    </submittedName>
</protein>
<gene>
    <name evidence="1" type="ORF">H4W81_008916</name>
</gene>
<sequence>MHRLAVQPSVMEGDAIDDVIASFGEQLVGRV</sequence>
<dbReference type="EMBL" id="JADBEF010000001">
    <property type="protein sequence ID" value="MBE1566137.1"/>
    <property type="molecule type" value="Genomic_DNA"/>
</dbReference>
<comment type="caution">
    <text evidence="1">The sequence shown here is derived from an EMBL/GenBank/DDBJ whole genome shotgun (WGS) entry which is preliminary data.</text>
</comment>
<dbReference type="Proteomes" id="UP000661607">
    <property type="component" value="Unassembled WGS sequence"/>
</dbReference>